<evidence type="ECO:0000256" key="13">
    <source>
        <dbReference type="SAM" id="Coils"/>
    </source>
</evidence>
<reference evidence="15 16" key="1">
    <citation type="journal article" date="2019" name="Genome Biol. Evol.">
        <title>Day and night: Metabolic profiles and evolutionary relationships of six axenic non-marine cyanobacteria.</title>
        <authorList>
            <person name="Will S.E."/>
            <person name="Henke P."/>
            <person name="Boedeker C."/>
            <person name="Huang S."/>
            <person name="Brinkmann H."/>
            <person name="Rohde M."/>
            <person name="Jarek M."/>
            <person name="Friedl T."/>
            <person name="Seufert S."/>
            <person name="Schumacher M."/>
            <person name="Overmann J."/>
            <person name="Neumann-Schaal M."/>
            <person name="Petersen J."/>
        </authorList>
    </citation>
    <scope>NUCLEOTIDE SEQUENCE [LARGE SCALE GENOMIC DNA]</scope>
    <source>
        <strain evidence="15 16">PCC 6912</strain>
    </source>
</reference>
<dbReference type="InterPro" id="IPR004592">
    <property type="entry name" value="SbcC_gammaproteobac_type"/>
</dbReference>
<evidence type="ECO:0000256" key="11">
    <source>
        <dbReference type="ARBA" id="ARBA00023204"/>
    </source>
</evidence>
<dbReference type="PROSITE" id="PS51131">
    <property type="entry name" value="ZN_HOOK"/>
    <property type="match status" value="1"/>
</dbReference>
<evidence type="ECO:0000256" key="10">
    <source>
        <dbReference type="ARBA" id="ARBA00023054"/>
    </source>
</evidence>
<sequence length="1009" mass="116469">MIPVQLILKNFLSYRDTTLDFRGLHTACICGANGAGKSSLLEAITWAIWGESRAASEDDVIHTGTKEVRVDFTFKTSGQQTYRVIRTRARGGSSVLEFQIETPNGFRSLTGKGVRATQDQILQHIKLDYDTFINSAYLRQGRADEFMLKRPSERKEILAELLKLNQYDELEERAKELSRQFKAKAEELERSLESMKTQLQQRDAIAQKRAELESELERLQQVQAFENVQLQSLQVVQHQRQNWEEQLNFVRQQYQNLTGDCDRLEQERASSRSQLSLLEELLAQESQIKAGYTHYQNLQSQEEGMSAKFAEYTRALAARQQKQQQLSKQIQDMERQLQQAQAQLEALQQQQQEIQQTLSKSGEVEEALAQLAAARQHLAQLDRLQMQVAPLLQQKATLQSQIDRVHASLVARLEQLEATQNQLQGQQRRQPQLQQAVMEVAVQIEELEKKRVYLQRVQEKGQERRHFIERLQAHQRDFERLLGELEQKLQMLQTPNAICPLCERPLDEHHWNRVVDKTKTEYKDTEEQLWVVREQMAVSDREIQVLRQEYREISQLLSPYDGLREQRGQLAAQLQATTDVEQQIQHIETQKQQLERSLQIGDYAHDQQAELSQLNQYLQQLNYNEQDHALARNEVERWRWAEIKQGQIKDATKREAQIAARQPELEAQIVQLQATIGQAATDSECAKEIAVLDRHISELGYDTEQHNNLRASVRQAQAWQLRYQQLLTAQQQYPQLQTRAQELEVALQARWVERQKLKHQIDSIVHQLQETANPIAQIQALEQQLAIRRRQLDEQLAQVGRLEQMAHQLEVLKNQYEQQQQQLQEVKHQYRTYQELAQAFGKNGIQTLMIENVLPQLEAETNQLLSRLSANQLHVQFVTQKAGRNGKSTKKNSKLIDTLDILIADARGTRAYETYSGGEAFRINFAIRLALAKLLAQRAGAALQMLIVDEGFGTQDSEGCDRLIAAINAIAPDFACILTVTHMPHLKEAFAARIEVNKTQQGSQLRLLV</sequence>
<keyword evidence="4 12" id="KW-0479">Metal-binding</keyword>
<proteinExistence type="inferred from homology"/>
<keyword evidence="6" id="KW-0227">DNA damage</keyword>
<dbReference type="Pfam" id="PF04423">
    <property type="entry name" value="Rad50_zn_hook"/>
    <property type="match status" value="1"/>
</dbReference>
<dbReference type="RefSeq" id="WP_016878410.1">
    <property type="nucleotide sequence ID" value="NZ_AJLN01000078.1"/>
</dbReference>
<dbReference type="SUPFAM" id="SSF75712">
    <property type="entry name" value="Rad50 coiled-coil Zn hook"/>
    <property type="match status" value="1"/>
</dbReference>
<comment type="caution">
    <text evidence="15">The sequence shown here is derived from an EMBL/GenBank/DDBJ whole genome shotgun (WGS) entry which is preliminary data.</text>
</comment>
<evidence type="ECO:0000256" key="2">
    <source>
        <dbReference type="ARBA" id="ARBA00011322"/>
    </source>
</evidence>
<feature type="coiled-coil region" evidence="13">
    <location>
        <begin position="316"/>
        <end position="436"/>
    </location>
</feature>
<evidence type="ECO:0000313" key="16">
    <source>
        <dbReference type="Proteomes" id="UP000268857"/>
    </source>
</evidence>
<dbReference type="InterPro" id="IPR013134">
    <property type="entry name" value="Zn_hook_RAD50"/>
</dbReference>
<name>A0A433N7E9_CHLFR</name>
<feature type="binding site" evidence="12">
    <location>
        <position position="499"/>
    </location>
    <ligand>
        <name>Zn(2+)</name>
        <dbReference type="ChEBI" id="CHEBI:29105"/>
    </ligand>
</feature>
<dbReference type="InterPro" id="IPR038729">
    <property type="entry name" value="Rad50/SbcC_AAA"/>
</dbReference>
<evidence type="ECO:0000256" key="4">
    <source>
        <dbReference type="ARBA" id="ARBA00022723"/>
    </source>
</evidence>
<dbReference type="NCBIfam" id="TIGR00618">
    <property type="entry name" value="sbcc"/>
    <property type="match status" value="1"/>
</dbReference>
<dbReference type="AlphaFoldDB" id="A0A433N7E9"/>
<accession>A0A433N7E9</accession>
<dbReference type="PANTHER" id="PTHR32114:SF2">
    <property type="entry name" value="ABC TRANSPORTER ABCH.3"/>
    <property type="match status" value="1"/>
</dbReference>
<keyword evidence="9" id="KW-0067">ATP-binding</keyword>
<keyword evidence="10 13" id="KW-0175">Coiled coil</keyword>
<keyword evidence="11" id="KW-0234">DNA repair</keyword>
<dbReference type="GO" id="GO:0016887">
    <property type="term" value="F:ATP hydrolysis activity"/>
    <property type="evidence" value="ECO:0007669"/>
    <property type="project" value="InterPro"/>
</dbReference>
<evidence type="ECO:0000259" key="14">
    <source>
        <dbReference type="PROSITE" id="PS51131"/>
    </source>
</evidence>
<dbReference type="SUPFAM" id="SSF52540">
    <property type="entry name" value="P-loop containing nucleoside triphosphate hydrolases"/>
    <property type="match status" value="2"/>
</dbReference>
<keyword evidence="5" id="KW-0547">Nucleotide-binding</keyword>
<dbReference type="STRING" id="211165.GCA_000317285_02753"/>
<dbReference type="PANTHER" id="PTHR32114">
    <property type="entry name" value="ABC TRANSPORTER ABCH.3"/>
    <property type="match status" value="1"/>
</dbReference>
<dbReference type="Gene3D" id="1.10.287.510">
    <property type="entry name" value="Helix hairpin bin"/>
    <property type="match status" value="1"/>
</dbReference>
<keyword evidence="7" id="KW-0378">Hydrolase</keyword>
<organism evidence="15 16">
    <name type="scientific">Chlorogloeopsis fritschii PCC 6912</name>
    <dbReference type="NCBI Taxonomy" id="211165"/>
    <lineage>
        <taxon>Bacteria</taxon>
        <taxon>Bacillati</taxon>
        <taxon>Cyanobacteriota</taxon>
        <taxon>Cyanophyceae</taxon>
        <taxon>Nostocales</taxon>
        <taxon>Chlorogloeopsidaceae</taxon>
        <taxon>Chlorogloeopsis</taxon>
    </lineage>
</organism>
<dbReference type="OrthoDB" id="9795626at2"/>
<dbReference type="InterPro" id="IPR027417">
    <property type="entry name" value="P-loop_NTPase"/>
</dbReference>
<evidence type="ECO:0000256" key="12">
    <source>
        <dbReference type="PROSITE-ProRule" id="PRU00471"/>
    </source>
</evidence>
<feature type="coiled-coil region" evidence="13">
    <location>
        <begin position="160"/>
        <end position="281"/>
    </location>
</feature>
<dbReference type="GO" id="GO:0006302">
    <property type="term" value="P:double-strand break repair"/>
    <property type="evidence" value="ECO:0007669"/>
    <property type="project" value="InterPro"/>
</dbReference>
<evidence type="ECO:0000256" key="1">
    <source>
        <dbReference type="ARBA" id="ARBA00006930"/>
    </source>
</evidence>
<evidence type="ECO:0000256" key="3">
    <source>
        <dbReference type="ARBA" id="ARBA00013368"/>
    </source>
</evidence>
<evidence type="ECO:0000256" key="7">
    <source>
        <dbReference type="ARBA" id="ARBA00022801"/>
    </source>
</evidence>
<feature type="coiled-coil region" evidence="13">
    <location>
        <begin position="778"/>
        <end position="836"/>
    </location>
</feature>
<evidence type="ECO:0000313" key="15">
    <source>
        <dbReference type="EMBL" id="RUR77527.1"/>
    </source>
</evidence>
<keyword evidence="16" id="KW-1185">Reference proteome</keyword>
<comment type="similarity">
    <text evidence="1">Belongs to the SMC family. SbcC subfamily.</text>
</comment>
<comment type="subunit">
    <text evidence="2">Heterodimer of SbcC and SbcD.</text>
</comment>
<dbReference type="GO" id="GO:0046872">
    <property type="term" value="F:metal ion binding"/>
    <property type="evidence" value="ECO:0007669"/>
    <property type="project" value="UniProtKB-UniRule"/>
</dbReference>
<dbReference type="Pfam" id="PF13476">
    <property type="entry name" value="AAA_23"/>
    <property type="match status" value="1"/>
</dbReference>
<dbReference type="GO" id="GO:0005524">
    <property type="term" value="F:ATP binding"/>
    <property type="evidence" value="ECO:0007669"/>
    <property type="project" value="UniProtKB-KW"/>
</dbReference>
<evidence type="ECO:0000256" key="6">
    <source>
        <dbReference type="ARBA" id="ARBA00022763"/>
    </source>
</evidence>
<protein>
    <recommendedName>
        <fullName evidence="3">Nuclease SbcCD subunit C</fullName>
    </recommendedName>
</protein>
<keyword evidence="8 12" id="KW-0862">Zinc</keyword>
<dbReference type="EMBL" id="RSCJ01000017">
    <property type="protein sequence ID" value="RUR77527.1"/>
    <property type="molecule type" value="Genomic_DNA"/>
</dbReference>
<gene>
    <name evidence="15" type="ORF">PCC6912_39180</name>
</gene>
<dbReference type="Gene3D" id="3.40.50.300">
    <property type="entry name" value="P-loop containing nucleotide triphosphate hydrolases"/>
    <property type="match status" value="2"/>
</dbReference>
<evidence type="ECO:0000256" key="8">
    <source>
        <dbReference type="ARBA" id="ARBA00022833"/>
    </source>
</evidence>
<evidence type="ECO:0000256" key="9">
    <source>
        <dbReference type="ARBA" id="ARBA00022840"/>
    </source>
</evidence>
<dbReference type="Pfam" id="PF13558">
    <property type="entry name" value="SbcC_Walker_B"/>
    <property type="match status" value="1"/>
</dbReference>
<evidence type="ECO:0000256" key="5">
    <source>
        <dbReference type="ARBA" id="ARBA00022741"/>
    </source>
</evidence>
<feature type="domain" description="Zinc-hook" evidence="14">
    <location>
        <begin position="447"/>
        <end position="558"/>
    </location>
</feature>
<feature type="binding site" evidence="12">
    <location>
        <position position="502"/>
    </location>
    <ligand>
        <name>Zn(2+)</name>
        <dbReference type="ChEBI" id="CHEBI:29105"/>
    </ligand>
</feature>
<dbReference type="Proteomes" id="UP000268857">
    <property type="component" value="Unassembled WGS sequence"/>
</dbReference>